<dbReference type="Gene3D" id="1.20.120.450">
    <property type="entry name" value="dinb family like domain"/>
    <property type="match status" value="1"/>
</dbReference>
<reference evidence="1" key="2">
    <citation type="submission" date="2020-09" db="EMBL/GenBank/DDBJ databases">
        <authorList>
            <person name="Sun Q."/>
            <person name="Zhou Y."/>
        </authorList>
    </citation>
    <scope>NUCLEOTIDE SEQUENCE</scope>
    <source>
        <strain evidence="1">CGMCC 1.15958</strain>
    </source>
</reference>
<evidence type="ECO:0000313" key="2">
    <source>
        <dbReference type="Proteomes" id="UP000609064"/>
    </source>
</evidence>
<evidence type="ECO:0008006" key="3">
    <source>
        <dbReference type="Google" id="ProtNLM"/>
    </source>
</evidence>
<gene>
    <name evidence="1" type="ORF">GCM10011514_35380</name>
</gene>
<evidence type="ECO:0000313" key="1">
    <source>
        <dbReference type="EMBL" id="GGD68224.1"/>
    </source>
</evidence>
<dbReference type="PANTHER" id="PTHR39473">
    <property type="match status" value="1"/>
</dbReference>
<sequence>MKNTVYIEVIKQLTDLLKQLTPEKYTQSLCVLNGSSIGQHTRHVIEFYQCLLKGVAGGIIDYDARERNFLLENDLYFTVETLENIQKQIISIKKPNESILLAVSYSPDNQDYIETNFMREMVYLVEHSIHHYALIRIGLQENFSNIYIPKNFGVAYSTVRHHEMSA</sequence>
<dbReference type="RefSeq" id="WP_188767868.1">
    <property type="nucleotide sequence ID" value="NZ_BMKK01000007.1"/>
</dbReference>
<comment type="caution">
    <text evidence="1">The sequence shown here is derived from an EMBL/GenBank/DDBJ whole genome shotgun (WGS) entry which is preliminary data.</text>
</comment>
<organism evidence="1 2">
    <name type="scientific">Emticicia aquatilis</name>
    <dbReference type="NCBI Taxonomy" id="1537369"/>
    <lineage>
        <taxon>Bacteria</taxon>
        <taxon>Pseudomonadati</taxon>
        <taxon>Bacteroidota</taxon>
        <taxon>Cytophagia</taxon>
        <taxon>Cytophagales</taxon>
        <taxon>Leadbetterellaceae</taxon>
        <taxon>Emticicia</taxon>
    </lineage>
</organism>
<accession>A0A916YZ86</accession>
<keyword evidence="2" id="KW-1185">Reference proteome</keyword>
<name>A0A916YZ86_9BACT</name>
<reference evidence="1" key="1">
    <citation type="journal article" date="2014" name="Int. J. Syst. Evol. Microbiol.">
        <title>Complete genome sequence of Corynebacterium casei LMG S-19264T (=DSM 44701T), isolated from a smear-ripened cheese.</title>
        <authorList>
            <consortium name="US DOE Joint Genome Institute (JGI-PGF)"/>
            <person name="Walter F."/>
            <person name="Albersmeier A."/>
            <person name="Kalinowski J."/>
            <person name="Ruckert C."/>
        </authorList>
    </citation>
    <scope>NUCLEOTIDE SEQUENCE</scope>
    <source>
        <strain evidence="1">CGMCC 1.15958</strain>
    </source>
</reference>
<proteinExistence type="predicted"/>
<dbReference type="PANTHER" id="PTHR39473:SF1">
    <property type="entry name" value="DINB-LIKE DOMAIN-CONTAINING PROTEIN"/>
    <property type="match status" value="1"/>
</dbReference>
<protein>
    <recommendedName>
        <fullName evidence="3">DinB family protein</fullName>
    </recommendedName>
</protein>
<dbReference type="SUPFAM" id="SSF109854">
    <property type="entry name" value="DinB/YfiT-like putative metalloenzymes"/>
    <property type="match status" value="1"/>
</dbReference>
<dbReference type="EMBL" id="BMKK01000007">
    <property type="protein sequence ID" value="GGD68224.1"/>
    <property type="molecule type" value="Genomic_DNA"/>
</dbReference>
<dbReference type="InterPro" id="IPR034660">
    <property type="entry name" value="DinB/YfiT-like"/>
</dbReference>
<dbReference type="AlphaFoldDB" id="A0A916YZ86"/>
<dbReference type="Proteomes" id="UP000609064">
    <property type="component" value="Unassembled WGS sequence"/>
</dbReference>